<protein>
    <recommendedName>
        <fullName evidence="1">PiggyBac transposable element-derived protein domain-containing protein</fullName>
    </recommendedName>
</protein>
<dbReference type="Pfam" id="PF13843">
    <property type="entry name" value="DDE_Tnp_1_7"/>
    <property type="match status" value="1"/>
</dbReference>
<gene>
    <name evidence="2" type="ORF">CCHR01_16995</name>
</gene>
<dbReference type="AlphaFoldDB" id="A0AAD9A2S7"/>
<proteinExistence type="predicted"/>
<evidence type="ECO:0000313" key="2">
    <source>
        <dbReference type="EMBL" id="KAK1840386.1"/>
    </source>
</evidence>
<reference evidence="2" key="1">
    <citation type="submission" date="2023-01" db="EMBL/GenBank/DDBJ databases">
        <title>Colletotrichum chrysophilum M932 genome sequence.</title>
        <authorList>
            <person name="Baroncelli R."/>
        </authorList>
    </citation>
    <scope>NUCLEOTIDE SEQUENCE</scope>
    <source>
        <strain evidence="2">M932</strain>
    </source>
</reference>
<evidence type="ECO:0000313" key="3">
    <source>
        <dbReference type="Proteomes" id="UP001243330"/>
    </source>
</evidence>
<comment type="caution">
    <text evidence="2">The sequence shown here is derived from an EMBL/GenBank/DDBJ whole genome shotgun (WGS) entry which is preliminary data.</text>
</comment>
<dbReference type="PANTHER" id="PTHR46599:SF3">
    <property type="entry name" value="PIGGYBAC TRANSPOSABLE ELEMENT-DERIVED PROTEIN 4"/>
    <property type="match status" value="1"/>
</dbReference>
<name>A0AAD9A2S7_9PEZI</name>
<feature type="domain" description="PiggyBac transposable element-derived protein" evidence="1">
    <location>
        <begin position="87"/>
        <end position="494"/>
    </location>
</feature>
<dbReference type="InterPro" id="IPR029526">
    <property type="entry name" value="PGBD"/>
</dbReference>
<keyword evidence="3" id="KW-1185">Reference proteome</keyword>
<dbReference type="EMBL" id="JAQOWY010000567">
    <property type="protein sequence ID" value="KAK1840386.1"/>
    <property type="molecule type" value="Genomic_DNA"/>
</dbReference>
<dbReference type="PANTHER" id="PTHR46599">
    <property type="entry name" value="PIGGYBAC TRANSPOSABLE ELEMENT-DERIVED PROTEIN 4"/>
    <property type="match status" value="1"/>
</dbReference>
<evidence type="ECO:0000259" key="1">
    <source>
        <dbReference type="Pfam" id="PF13843"/>
    </source>
</evidence>
<organism evidence="2 3">
    <name type="scientific">Colletotrichum chrysophilum</name>
    <dbReference type="NCBI Taxonomy" id="1836956"/>
    <lineage>
        <taxon>Eukaryota</taxon>
        <taxon>Fungi</taxon>
        <taxon>Dikarya</taxon>
        <taxon>Ascomycota</taxon>
        <taxon>Pezizomycotina</taxon>
        <taxon>Sordariomycetes</taxon>
        <taxon>Hypocreomycetidae</taxon>
        <taxon>Glomerellales</taxon>
        <taxon>Glomerellaceae</taxon>
        <taxon>Colletotrichum</taxon>
        <taxon>Colletotrichum gloeosporioides species complex</taxon>
    </lineage>
</organism>
<accession>A0AAD9A2S7</accession>
<sequence length="622" mass="70844">MDSDDSDASTGSVKSCIVALLPEDLSAACTDQCAPERCDNATVRPREPPEVEPGVPGHFLPLDVPRRAPEIRGLPDRPIDLLFRYIPRDLVGRWAEWTNGAESSKFGPAQQHSRNSKWRPTSTEEIYLFLGILIYMGLHSESQIDRYWSIDQKKEDPIHPFTRFISRDRFLLLLRRIRIFDPAQAAEPEPPAARRLGQSREYLMPKVYRQVNEWSAHIQQTGDHFYRPGSDLTVHEAMVRFTGRSLETTTVPTKPTPTGYKVWILAQSGYCLRWMWHVHGAGPYGLVPQARPAPGDEATKRAALTPTQRVVTSLLSLLPLAVYHVFLDNLFASVKLFRALRRQNIGATGTCRKDGGIDAELVAEKADEGKGIPWGAVHAIPTADGEVNQFTWKDNALVLFLTTVYRETSEVIRSRRRPAGDTAAKRAARQVFGPDVRKDLAIPSAIDQYNHNMNGVDTSDQMRSYYAYERPIRRGGWQSIAWNFLLEVIVVNSFFLQNWGEPNWRRFESQYRWRKELSAQLIQQFGPLAGARRKSRPFRATDKRRETIPWQHHTRGRRYCSSPCVACSKVSIMRRRAPLGQISGNSLNRRIRRKTSRSGCVECDVALCTTGDCWYNFHTQNI</sequence>
<dbReference type="Proteomes" id="UP001243330">
    <property type="component" value="Unassembled WGS sequence"/>
</dbReference>